<comment type="caution">
    <text evidence="1">The sequence shown here is derived from an EMBL/GenBank/DDBJ whole genome shotgun (WGS) entry which is preliminary data.</text>
</comment>
<gene>
    <name evidence="1" type="ORF">S01H4_34881</name>
</gene>
<dbReference type="EMBL" id="BART01018484">
    <property type="protein sequence ID" value="GAG75337.1"/>
    <property type="molecule type" value="Genomic_DNA"/>
</dbReference>
<evidence type="ECO:0000313" key="1">
    <source>
        <dbReference type="EMBL" id="GAG75337.1"/>
    </source>
</evidence>
<accession>X1B1W5</accession>
<sequence>DFLLTVLPMGYIGSKIPPPTFRKDLREVKREII</sequence>
<reference evidence="1" key="1">
    <citation type="journal article" date="2014" name="Front. Microbiol.">
        <title>High frequency of phylogenetically diverse reductive dehalogenase-homologous genes in deep subseafloor sedimentary metagenomes.</title>
        <authorList>
            <person name="Kawai M."/>
            <person name="Futagami T."/>
            <person name="Toyoda A."/>
            <person name="Takaki Y."/>
            <person name="Nishi S."/>
            <person name="Hori S."/>
            <person name="Arai W."/>
            <person name="Tsubouchi T."/>
            <person name="Morono Y."/>
            <person name="Uchiyama I."/>
            <person name="Ito T."/>
            <person name="Fujiyama A."/>
            <person name="Inagaki F."/>
            <person name="Takami H."/>
        </authorList>
    </citation>
    <scope>NUCLEOTIDE SEQUENCE</scope>
    <source>
        <strain evidence="1">Expedition CK06-06</strain>
    </source>
</reference>
<name>X1B1W5_9ZZZZ</name>
<organism evidence="1">
    <name type="scientific">marine sediment metagenome</name>
    <dbReference type="NCBI Taxonomy" id="412755"/>
    <lineage>
        <taxon>unclassified sequences</taxon>
        <taxon>metagenomes</taxon>
        <taxon>ecological metagenomes</taxon>
    </lineage>
</organism>
<evidence type="ECO:0008006" key="2">
    <source>
        <dbReference type="Google" id="ProtNLM"/>
    </source>
</evidence>
<feature type="non-terminal residue" evidence="1">
    <location>
        <position position="1"/>
    </location>
</feature>
<proteinExistence type="predicted"/>
<protein>
    <recommendedName>
        <fullName evidence="2">Nitroreductase domain-containing protein</fullName>
    </recommendedName>
</protein>
<dbReference type="AlphaFoldDB" id="X1B1W5"/>